<protein>
    <recommendedName>
        <fullName evidence="4">Antitoxin</fullName>
    </recommendedName>
</protein>
<dbReference type="Gene3D" id="3.40.1620.10">
    <property type="entry name" value="YefM-like domain"/>
    <property type="match status" value="1"/>
</dbReference>
<dbReference type="EMBL" id="CP061800">
    <property type="protein sequence ID" value="QTA85959.1"/>
    <property type="molecule type" value="Genomic_DNA"/>
</dbReference>
<dbReference type="InterPro" id="IPR036165">
    <property type="entry name" value="YefM-like_sf"/>
</dbReference>
<organism evidence="2 3">
    <name type="scientific">Desulfonema magnum</name>
    <dbReference type="NCBI Taxonomy" id="45655"/>
    <lineage>
        <taxon>Bacteria</taxon>
        <taxon>Pseudomonadati</taxon>
        <taxon>Thermodesulfobacteriota</taxon>
        <taxon>Desulfobacteria</taxon>
        <taxon>Desulfobacterales</taxon>
        <taxon>Desulfococcaceae</taxon>
        <taxon>Desulfonema</taxon>
    </lineage>
</organism>
<gene>
    <name evidence="2" type="ORF">dnm_019760</name>
</gene>
<sequence>MISVNIEKAALSLPQLINSTLKNCEETLIVSDVGSVVMIDQIEWENIQETLKLLHDETSLKALLEGHKARDRGIKPDAINPDEAFYDL</sequence>
<dbReference type="AlphaFoldDB" id="A0A975BIX4"/>
<dbReference type="Proteomes" id="UP000663722">
    <property type="component" value="Chromosome"/>
</dbReference>
<comment type="similarity">
    <text evidence="1">Belongs to the phD/YefM antitoxin family.</text>
</comment>
<accession>A0A975BIX4</accession>
<dbReference type="RefSeq" id="WP_207681799.1">
    <property type="nucleotide sequence ID" value="NZ_CP061800.1"/>
</dbReference>
<evidence type="ECO:0000313" key="3">
    <source>
        <dbReference type="Proteomes" id="UP000663722"/>
    </source>
</evidence>
<evidence type="ECO:0000256" key="1">
    <source>
        <dbReference type="ARBA" id="ARBA00009981"/>
    </source>
</evidence>
<evidence type="ECO:0008006" key="4">
    <source>
        <dbReference type="Google" id="ProtNLM"/>
    </source>
</evidence>
<proteinExistence type="inferred from homology"/>
<keyword evidence="3" id="KW-1185">Reference proteome</keyword>
<name>A0A975BIX4_9BACT</name>
<dbReference type="SUPFAM" id="SSF143120">
    <property type="entry name" value="YefM-like"/>
    <property type="match status" value="1"/>
</dbReference>
<reference evidence="2" key="1">
    <citation type="journal article" date="2021" name="Microb. Physiol.">
        <title>Proteogenomic Insights into the Physiology of Marine, Sulfate-Reducing, Filamentous Desulfonema limicola and Desulfonema magnum.</title>
        <authorList>
            <person name="Schnaars V."/>
            <person name="Wohlbrand L."/>
            <person name="Scheve S."/>
            <person name="Hinrichs C."/>
            <person name="Reinhardt R."/>
            <person name="Rabus R."/>
        </authorList>
    </citation>
    <scope>NUCLEOTIDE SEQUENCE</scope>
    <source>
        <strain evidence="2">4be13</strain>
    </source>
</reference>
<evidence type="ECO:0000313" key="2">
    <source>
        <dbReference type="EMBL" id="QTA85959.1"/>
    </source>
</evidence>
<dbReference type="KEGG" id="dmm:dnm_019760"/>